<organism evidence="1 2">
    <name type="scientific">Melipona bicolor</name>
    <dbReference type="NCBI Taxonomy" id="60889"/>
    <lineage>
        <taxon>Eukaryota</taxon>
        <taxon>Metazoa</taxon>
        <taxon>Ecdysozoa</taxon>
        <taxon>Arthropoda</taxon>
        <taxon>Hexapoda</taxon>
        <taxon>Insecta</taxon>
        <taxon>Pterygota</taxon>
        <taxon>Neoptera</taxon>
        <taxon>Endopterygota</taxon>
        <taxon>Hymenoptera</taxon>
        <taxon>Apocrita</taxon>
        <taxon>Aculeata</taxon>
        <taxon>Apoidea</taxon>
        <taxon>Anthophila</taxon>
        <taxon>Apidae</taxon>
        <taxon>Melipona</taxon>
    </lineage>
</organism>
<evidence type="ECO:0000313" key="1">
    <source>
        <dbReference type="EMBL" id="KAK1129835.1"/>
    </source>
</evidence>
<evidence type="ECO:0000313" key="2">
    <source>
        <dbReference type="Proteomes" id="UP001177670"/>
    </source>
</evidence>
<dbReference type="Proteomes" id="UP001177670">
    <property type="component" value="Unassembled WGS sequence"/>
</dbReference>
<dbReference type="EMBL" id="JAHYIQ010000008">
    <property type="protein sequence ID" value="KAK1129835.1"/>
    <property type="molecule type" value="Genomic_DNA"/>
</dbReference>
<reference evidence="1" key="1">
    <citation type="submission" date="2021-10" db="EMBL/GenBank/DDBJ databases">
        <title>Melipona bicolor Genome sequencing and assembly.</title>
        <authorList>
            <person name="Araujo N.S."/>
            <person name="Arias M.C."/>
        </authorList>
    </citation>
    <scope>NUCLEOTIDE SEQUENCE</scope>
    <source>
        <strain evidence="1">USP_2M_L1-L4_2017</strain>
        <tissue evidence="1">Whole body</tissue>
    </source>
</reference>
<accession>A0AA40G2K5</accession>
<sequence length="136" mass="15294">MAPSTVEVKVGIIQDFRGRKIVDFLLENSERKEQCRLKLSKAKLSEKSKGTVKEKKEQCRLKLSKTKFSEKSKGTLKGKVIRGIFRIFLFNRGSTSDNGTIHKEIKIGASRDKKMMDFLSVVLGKKEQSAKSKGTG</sequence>
<dbReference type="AlphaFoldDB" id="A0AA40G2K5"/>
<proteinExistence type="predicted"/>
<keyword evidence="2" id="KW-1185">Reference proteome</keyword>
<name>A0AA40G2K5_9HYME</name>
<comment type="caution">
    <text evidence="1">The sequence shown here is derived from an EMBL/GenBank/DDBJ whole genome shotgun (WGS) entry which is preliminary data.</text>
</comment>
<protein>
    <submittedName>
        <fullName evidence="1">Uncharacterized protein</fullName>
    </submittedName>
</protein>
<gene>
    <name evidence="1" type="ORF">K0M31_019543</name>
</gene>